<keyword evidence="2" id="KW-1185">Reference proteome</keyword>
<dbReference type="PANTHER" id="PTHR35609">
    <property type="entry name" value="MACRO DOMAIN-CONTAINING PROTEIN"/>
    <property type="match status" value="1"/>
</dbReference>
<evidence type="ECO:0000313" key="2">
    <source>
        <dbReference type="Proteomes" id="UP000234479"/>
    </source>
</evidence>
<accession>A0A2N5DG96</accession>
<dbReference type="PANTHER" id="PTHR35609:SF1">
    <property type="entry name" value="MACRO DOMAIN-CONTAINING PROTEIN"/>
    <property type="match status" value="1"/>
</dbReference>
<dbReference type="Proteomes" id="UP000234479">
    <property type="component" value="Unassembled WGS sequence"/>
</dbReference>
<dbReference type="OrthoDB" id="1452819at2"/>
<protein>
    <recommendedName>
        <fullName evidence="3">Macro domain-containing protein</fullName>
    </recommendedName>
</protein>
<sequence>MDWFERLVGFAEGDYATTQARLRIVDGRLGSDAVDATWNIGTLELPSLAELRKRAGGVSAPGRLSVRIVRGDARALHNRADNADALFQVASQFNLLEMVDPGVSPEDGVARYAWDPTQGPACAIAVGAATVYRNYLAPVGGRIGQTRDRQFDGLAELGARLADLTGRPLDALWSMRNGYALCADSGLGAIAAVLDYLEADQIDALRGLLRIGLVWDAEVTDTPERPGQTVCQAFCSALPVSYAPVTKTLAAPFAGLILEAAYEATLLAGLLNAARGRRVIYLTRLGGGAFGNATAWIDAAMVRALDAVRDQALDVRIVSYAAPDEALLDLAARYA</sequence>
<dbReference type="EMBL" id="PJRS01000022">
    <property type="protein sequence ID" value="PLR25016.1"/>
    <property type="molecule type" value="Genomic_DNA"/>
</dbReference>
<reference evidence="1 2" key="1">
    <citation type="submission" date="2017-12" db="EMBL/GenBank/DDBJ databases">
        <title>The genome sequence of Caulobacter sp. 410.</title>
        <authorList>
            <person name="Gao J."/>
            <person name="Mao X."/>
            <person name="Sun J."/>
        </authorList>
    </citation>
    <scope>NUCLEOTIDE SEQUENCE [LARGE SCALE GENOMIC DNA]</scope>
    <source>
        <strain evidence="1 2">410</strain>
    </source>
</reference>
<comment type="caution">
    <text evidence="1">The sequence shown here is derived from an EMBL/GenBank/DDBJ whole genome shotgun (WGS) entry which is preliminary data.</text>
</comment>
<evidence type="ECO:0000313" key="1">
    <source>
        <dbReference type="EMBL" id="PLR25016.1"/>
    </source>
</evidence>
<name>A0A2N5DG96_9CAUL</name>
<dbReference type="AlphaFoldDB" id="A0A2N5DG96"/>
<organism evidence="1 2">
    <name type="scientific">Caulobacter zeae</name>
    <dbReference type="NCBI Taxonomy" id="2055137"/>
    <lineage>
        <taxon>Bacteria</taxon>
        <taxon>Pseudomonadati</taxon>
        <taxon>Pseudomonadota</taxon>
        <taxon>Alphaproteobacteria</taxon>
        <taxon>Caulobacterales</taxon>
        <taxon>Caulobacteraceae</taxon>
        <taxon>Caulobacter</taxon>
    </lineage>
</organism>
<gene>
    <name evidence="1" type="ORF">SGCZBJ_12315</name>
</gene>
<evidence type="ECO:0008006" key="3">
    <source>
        <dbReference type="Google" id="ProtNLM"/>
    </source>
</evidence>
<proteinExistence type="predicted"/>
<dbReference type="RefSeq" id="WP_101718292.1">
    <property type="nucleotide sequence ID" value="NZ_PJRS01000022.1"/>
</dbReference>